<reference evidence="1" key="1">
    <citation type="journal article" date="2019" name="Sci. Rep.">
        <title>Draft genome of Tanacetum cinerariifolium, the natural source of mosquito coil.</title>
        <authorList>
            <person name="Yamashiro T."/>
            <person name="Shiraishi A."/>
            <person name="Satake H."/>
            <person name="Nakayama K."/>
        </authorList>
    </citation>
    <scope>NUCLEOTIDE SEQUENCE</scope>
</reference>
<sequence length="134" mass="14823">YNAVLPPIQVYSPPKKDLSWTGLPEFVDDIITDYGRPTLSIDASKCNISDLQRSNFVVSEHGESSEKGQTWPKNNFAHKSMSPRAVLLKPGTSPIAVSRPDMNVAQPKMTSFAKIVHSNVNRPFQGKSTVRTQP</sequence>
<organism evidence="1">
    <name type="scientific">Tanacetum cinerariifolium</name>
    <name type="common">Dalmatian daisy</name>
    <name type="synonym">Chrysanthemum cinerariifolium</name>
    <dbReference type="NCBI Taxonomy" id="118510"/>
    <lineage>
        <taxon>Eukaryota</taxon>
        <taxon>Viridiplantae</taxon>
        <taxon>Streptophyta</taxon>
        <taxon>Embryophyta</taxon>
        <taxon>Tracheophyta</taxon>
        <taxon>Spermatophyta</taxon>
        <taxon>Magnoliopsida</taxon>
        <taxon>eudicotyledons</taxon>
        <taxon>Gunneridae</taxon>
        <taxon>Pentapetalae</taxon>
        <taxon>asterids</taxon>
        <taxon>campanulids</taxon>
        <taxon>Asterales</taxon>
        <taxon>Asteraceae</taxon>
        <taxon>Asteroideae</taxon>
        <taxon>Anthemideae</taxon>
        <taxon>Anthemidinae</taxon>
        <taxon>Tanacetum</taxon>
    </lineage>
</organism>
<dbReference type="EMBL" id="BKCJ011334175">
    <property type="protein sequence ID" value="GFD22060.1"/>
    <property type="molecule type" value="Genomic_DNA"/>
</dbReference>
<evidence type="ECO:0000313" key="1">
    <source>
        <dbReference type="EMBL" id="GFD22060.1"/>
    </source>
</evidence>
<feature type="non-terminal residue" evidence="1">
    <location>
        <position position="1"/>
    </location>
</feature>
<dbReference type="AlphaFoldDB" id="A0A699UHJ0"/>
<protein>
    <submittedName>
        <fullName evidence="1">Uncharacterized protein</fullName>
    </submittedName>
</protein>
<accession>A0A699UHJ0</accession>
<gene>
    <name evidence="1" type="ORF">Tci_894029</name>
</gene>
<comment type="caution">
    <text evidence="1">The sequence shown here is derived from an EMBL/GenBank/DDBJ whole genome shotgun (WGS) entry which is preliminary data.</text>
</comment>
<name>A0A699UHJ0_TANCI</name>
<proteinExistence type="predicted"/>